<dbReference type="Pfam" id="PF02878">
    <property type="entry name" value="PGM_PMM_I"/>
    <property type="match status" value="1"/>
</dbReference>
<dbReference type="InterPro" id="IPR005846">
    <property type="entry name" value="A-D-PHexomutase_a/b/a-III"/>
</dbReference>
<dbReference type="InterPro" id="IPR005844">
    <property type="entry name" value="A-D-PHexomutase_a/b/a-I"/>
</dbReference>
<comment type="cofactor">
    <cofactor evidence="1">
        <name>Mg(2+)</name>
        <dbReference type="ChEBI" id="CHEBI:18420"/>
    </cofactor>
</comment>
<dbReference type="KEGG" id="sjp:SJA_C1-35240"/>
<protein>
    <submittedName>
        <fullName evidence="12">Phosphomannomutase</fullName>
        <ecNumber evidence="12">5.4.2.8</ecNumber>
    </submittedName>
</protein>
<dbReference type="GO" id="GO:0005975">
    <property type="term" value="P:carbohydrate metabolic process"/>
    <property type="evidence" value="ECO:0007669"/>
    <property type="project" value="InterPro"/>
</dbReference>
<evidence type="ECO:0000256" key="2">
    <source>
        <dbReference type="ARBA" id="ARBA00010231"/>
    </source>
</evidence>
<feature type="domain" description="Alpha-D-phosphohexomutase alpha/beta/alpha" evidence="11">
    <location>
        <begin position="263"/>
        <end position="371"/>
    </location>
</feature>
<keyword evidence="4 7" id="KW-0479">Metal-binding</keyword>
<dbReference type="Proteomes" id="UP000007753">
    <property type="component" value="Chromosome 1"/>
</dbReference>
<dbReference type="HOGENOM" id="CLU_016950_9_1_5"/>
<dbReference type="GO" id="GO:0000287">
    <property type="term" value="F:magnesium ion binding"/>
    <property type="evidence" value="ECO:0007669"/>
    <property type="project" value="InterPro"/>
</dbReference>
<comment type="similarity">
    <text evidence="2 7">Belongs to the phosphohexose mutase family.</text>
</comment>
<dbReference type="STRING" id="452662.SJA_C1-35240"/>
<keyword evidence="6 12" id="KW-0413">Isomerase</keyword>
<keyword evidence="3" id="KW-0597">Phosphoprotein</keyword>
<feature type="domain" description="Alpha-D-phosphohexomutase C-terminal" evidence="8">
    <location>
        <begin position="379"/>
        <end position="454"/>
    </location>
</feature>
<evidence type="ECO:0000259" key="8">
    <source>
        <dbReference type="Pfam" id="PF00408"/>
    </source>
</evidence>
<evidence type="ECO:0000256" key="5">
    <source>
        <dbReference type="ARBA" id="ARBA00022842"/>
    </source>
</evidence>
<evidence type="ECO:0000259" key="9">
    <source>
        <dbReference type="Pfam" id="PF02878"/>
    </source>
</evidence>
<dbReference type="PROSITE" id="PS00710">
    <property type="entry name" value="PGM_PMM"/>
    <property type="match status" value="1"/>
</dbReference>
<dbReference type="InterPro" id="IPR005845">
    <property type="entry name" value="A-D-PHexomutase_a/b/a-II"/>
</dbReference>
<dbReference type="Pfam" id="PF00408">
    <property type="entry name" value="PGM_PMM_IV"/>
    <property type="match status" value="1"/>
</dbReference>
<dbReference type="PANTHER" id="PTHR43771">
    <property type="entry name" value="PHOSPHOMANNOMUTASE"/>
    <property type="match status" value="1"/>
</dbReference>
<dbReference type="Pfam" id="PF02879">
    <property type="entry name" value="PGM_PMM_II"/>
    <property type="match status" value="1"/>
</dbReference>
<accession>D4Z6X6</accession>
<evidence type="ECO:0000256" key="7">
    <source>
        <dbReference type="RuleBase" id="RU004326"/>
    </source>
</evidence>
<evidence type="ECO:0000256" key="3">
    <source>
        <dbReference type="ARBA" id="ARBA00022553"/>
    </source>
</evidence>
<dbReference type="Pfam" id="PF02880">
    <property type="entry name" value="PGM_PMM_III"/>
    <property type="match status" value="1"/>
</dbReference>
<dbReference type="InterPro" id="IPR005841">
    <property type="entry name" value="Alpha-D-phosphohexomutase_SF"/>
</dbReference>
<dbReference type="eggNOG" id="COG1109">
    <property type="taxonomic scope" value="Bacteria"/>
</dbReference>
<dbReference type="EC" id="5.4.2.8" evidence="12"/>
<evidence type="ECO:0000259" key="11">
    <source>
        <dbReference type="Pfam" id="PF02880"/>
    </source>
</evidence>
<dbReference type="InterPro" id="IPR005843">
    <property type="entry name" value="A-D-PHexomutase_C"/>
</dbReference>
<name>D4Z6X6_SPHIU</name>
<evidence type="ECO:0000313" key="13">
    <source>
        <dbReference type="Proteomes" id="UP000007753"/>
    </source>
</evidence>
<dbReference type="InterPro" id="IPR016066">
    <property type="entry name" value="A-D-PHexomutase_CS"/>
</dbReference>
<dbReference type="AlphaFoldDB" id="D4Z6X6"/>
<evidence type="ECO:0000256" key="1">
    <source>
        <dbReference type="ARBA" id="ARBA00001946"/>
    </source>
</evidence>
<evidence type="ECO:0000256" key="6">
    <source>
        <dbReference type="ARBA" id="ARBA00023235"/>
    </source>
</evidence>
<keyword evidence="5 7" id="KW-0460">Magnesium</keyword>
<evidence type="ECO:0000313" key="12">
    <source>
        <dbReference type="EMBL" id="BAI98358.1"/>
    </source>
</evidence>
<evidence type="ECO:0000256" key="4">
    <source>
        <dbReference type="ARBA" id="ARBA00022723"/>
    </source>
</evidence>
<dbReference type="Gene3D" id="3.40.120.10">
    <property type="entry name" value="Alpha-D-Glucose-1,6-Bisphosphate, subunit A, domain 3"/>
    <property type="match status" value="3"/>
</dbReference>
<dbReference type="NCBIfam" id="NF046027">
    <property type="entry name" value="PhglucPhmanMutPgmG"/>
    <property type="match status" value="1"/>
</dbReference>
<feature type="domain" description="Alpha-D-phosphohexomutase alpha/beta/alpha" evidence="10">
    <location>
        <begin position="163"/>
        <end position="259"/>
    </location>
</feature>
<dbReference type="PANTHER" id="PTHR43771:SF2">
    <property type="entry name" value="PHOSPHOMANNOMUTASE_PHOSPHOGLUCOMUTASE"/>
    <property type="match status" value="1"/>
</dbReference>
<dbReference type="SUPFAM" id="SSF55957">
    <property type="entry name" value="Phosphoglucomutase, C-terminal domain"/>
    <property type="match status" value="1"/>
</dbReference>
<dbReference type="RefSeq" id="WP_013041553.1">
    <property type="nucleotide sequence ID" value="NC_014006.1"/>
</dbReference>
<dbReference type="CDD" id="cd03089">
    <property type="entry name" value="PMM_PGM"/>
    <property type="match status" value="1"/>
</dbReference>
<proteinExistence type="inferred from homology"/>
<evidence type="ECO:0000259" key="10">
    <source>
        <dbReference type="Pfam" id="PF02879"/>
    </source>
</evidence>
<dbReference type="InterPro" id="IPR016055">
    <property type="entry name" value="A-D-PHexomutase_a/b/a-I/II/III"/>
</dbReference>
<dbReference type="Gene3D" id="3.30.310.50">
    <property type="entry name" value="Alpha-D-phosphohexomutase, C-terminal domain"/>
    <property type="match status" value="1"/>
</dbReference>
<keyword evidence="13" id="KW-1185">Reference proteome</keyword>
<reference evidence="12 13" key="1">
    <citation type="journal article" date="2010" name="J. Bacteriol.">
        <title>Complete genome sequence of the representative gamma-hexachlorocyclohexane-degrading bacterium Sphingobium japonicum UT26.</title>
        <authorList>
            <person name="Nagata Y."/>
            <person name="Ohtsubo Y."/>
            <person name="Endo R."/>
            <person name="Ichikawa N."/>
            <person name="Ankai A."/>
            <person name="Oguchi A."/>
            <person name="Fukui S."/>
            <person name="Fujita N."/>
            <person name="Tsuda M."/>
        </authorList>
    </citation>
    <scope>NUCLEOTIDE SEQUENCE [LARGE SCALE GENOMIC DNA]</scope>
    <source>
        <strain evidence="13">DSM 16413 / CCM 7287 / MTCC 6362 / UT26 / NBRC 101211 / UT26S</strain>
    </source>
</reference>
<dbReference type="GeneID" id="29275007"/>
<dbReference type="GO" id="GO:0004615">
    <property type="term" value="F:phosphomannomutase activity"/>
    <property type="evidence" value="ECO:0007669"/>
    <property type="project" value="UniProtKB-EC"/>
</dbReference>
<feature type="domain" description="Alpha-D-phosphohexomutase alpha/beta/alpha" evidence="9">
    <location>
        <begin position="10"/>
        <end position="126"/>
    </location>
</feature>
<dbReference type="InterPro" id="IPR036900">
    <property type="entry name" value="A-D-PHexomutase_C_sf"/>
</dbReference>
<sequence length="469" mass="50355">MAHRFHPTLLREYDIRGVVGRTLGEADGYAVGRSFGTIVRRMGVRRAGGSRVAVGYDGRLSSPALEQAVVQGLQDSGTDVVRIGLGPTPMLYYAEAALDVDGGVQITGSHNPADHNGFKLVFQHQAFFGADIADLGSMAAAGDWSDGGSGNRGQVETVAVMDRYVARLVQGFDGAAWRIGWDAGNGAAGPVVDKLVKLLPGEHHVLFTQIDGHFPHHHPDPTVEANLADLKALVRAKKLDFGVAFDGDGDRIGVVDGKGRVIWGDQLLGIFAELVLKDRPNATIVADVKASQALFDRIAALGGRPLMWKTGHSLIKSKMKEIAAPLGGEMTGHIFFADDYYGFDDGLYAAVRLIRGLTRLGRSVTALRDEMPNMANTPELRFPVADSRKFAVVEEVRARLQALGANVDETDGLRVVAPDGWWLLRASNTQDALVARAEAKDEEGLARLVAQIDAHLSDSGVIRISRADS</sequence>
<dbReference type="SUPFAM" id="SSF53738">
    <property type="entry name" value="Phosphoglucomutase, first 3 domains"/>
    <property type="match status" value="3"/>
</dbReference>
<dbReference type="EMBL" id="AP010803">
    <property type="protein sequence ID" value="BAI98358.1"/>
    <property type="molecule type" value="Genomic_DNA"/>
</dbReference>
<dbReference type="PRINTS" id="PR00509">
    <property type="entry name" value="PGMPMM"/>
</dbReference>
<organism evidence="12 13">
    <name type="scientific">Sphingobium indicum (strain DSM 16413 / CCM 7287 / MTCC 6362 / UT26 / NBRC 101211 / UT26S)</name>
    <name type="common">Sphingobium japonicum</name>
    <dbReference type="NCBI Taxonomy" id="452662"/>
    <lineage>
        <taxon>Bacteria</taxon>
        <taxon>Pseudomonadati</taxon>
        <taxon>Pseudomonadota</taxon>
        <taxon>Alphaproteobacteria</taxon>
        <taxon>Sphingomonadales</taxon>
        <taxon>Sphingomonadaceae</taxon>
        <taxon>Sphingobium</taxon>
    </lineage>
</organism>
<gene>
    <name evidence="12" type="primary">manB</name>
    <name evidence="12" type="ordered locus">SJA_C1-35240</name>
</gene>